<dbReference type="InterPro" id="IPR054545">
    <property type="entry name" value="ApeI-like"/>
</dbReference>
<feature type="domain" description="ApeI dehydratase-like" evidence="1">
    <location>
        <begin position="168"/>
        <end position="260"/>
    </location>
</feature>
<evidence type="ECO:0000313" key="3">
    <source>
        <dbReference type="Proteomes" id="UP000237839"/>
    </source>
</evidence>
<keyword evidence="3" id="KW-1185">Reference proteome</keyword>
<dbReference type="Pfam" id="PF22818">
    <property type="entry name" value="ApeI-like"/>
    <property type="match status" value="1"/>
</dbReference>
<dbReference type="EMBL" id="PUGF01000003">
    <property type="protein sequence ID" value="PRC94386.1"/>
    <property type="molecule type" value="Genomic_DNA"/>
</dbReference>
<dbReference type="SUPFAM" id="SSF54637">
    <property type="entry name" value="Thioesterase/thiol ester dehydrase-isomerase"/>
    <property type="match status" value="1"/>
</dbReference>
<accession>A0A2S9H3E7</accession>
<dbReference type="AlphaFoldDB" id="A0A2S9H3E7"/>
<reference evidence="2 3" key="1">
    <citation type="submission" date="2018-02" db="EMBL/GenBank/DDBJ databases">
        <title>Solimicrobium silvestre gen. nov., sp. nov., isolated from alpine forest soil.</title>
        <authorList>
            <person name="Margesin R."/>
            <person name="Albuquerque L."/>
            <person name="Zhang D.-C."/>
            <person name="Froufe H.J.C."/>
            <person name="Severino R."/>
            <person name="Roxo I."/>
            <person name="Egas C."/>
            <person name="Da Costa M.S."/>
        </authorList>
    </citation>
    <scope>NUCLEOTIDE SEQUENCE [LARGE SCALE GENOMIC DNA]</scope>
    <source>
        <strain evidence="2 3">S20-91</strain>
    </source>
</reference>
<sequence length="283" mass="30891">MALNFLDMCSLPVYTAPYHACAEIDVKRFSNWRDLPMNALLTEGMNQFAVRFARTVLPKVMGSRLRVLPVGIRNLQQLDELGTGPFLVEGDVSQFGPTARVRITVRKMGAEATPVLMQAEVAAAVAGVVAVADGTPAHANSVPPLNWQVNDDPLFRLTSPFSQIDRYGFQVNPGCPLLEEHFPGFAVAPGSLVLSFVWEQTARRLGVRGKQLQIDDARFVRPVIPGVDYTCSLRDLAADGKPGRFRFVLSSANGDVHSQGIFHFEGMQDGLAVPQDEQTEVAA</sequence>
<evidence type="ECO:0000259" key="1">
    <source>
        <dbReference type="Pfam" id="PF22818"/>
    </source>
</evidence>
<gene>
    <name evidence="2" type="ORF">S2091_1007</name>
</gene>
<dbReference type="RefSeq" id="WP_105530706.1">
    <property type="nucleotide sequence ID" value="NZ_PUGF01000003.1"/>
</dbReference>
<proteinExistence type="predicted"/>
<dbReference type="Proteomes" id="UP000237839">
    <property type="component" value="Unassembled WGS sequence"/>
</dbReference>
<comment type="caution">
    <text evidence="2">The sequence shown here is derived from an EMBL/GenBank/DDBJ whole genome shotgun (WGS) entry which is preliminary data.</text>
</comment>
<dbReference type="Gene3D" id="3.10.129.10">
    <property type="entry name" value="Hotdog Thioesterase"/>
    <property type="match status" value="1"/>
</dbReference>
<evidence type="ECO:0000313" key="2">
    <source>
        <dbReference type="EMBL" id="PRC94386.1"/>
    </source>
</evidence>
<dbReference type="OrthoDB" id="9786735at2"/>
<organism evidence="2 3">
    <name type="scientific">Solimicrobium silvestre</name>
    <dbReference type="NCBI Taxonomy" id="2099400"/>
    <lineage>
        <taxon>Bacteria</taxon>
        <taxon>Pseudomonadati</taxon>
        <taxon>Pseudomonadota</taxon>
        <taxon>Betaproteobacteria</taxon>
        <taxon>Burkholderiales</taxon>
        <taxon>Oxalobacteraceae</taxon>
        <taxon>Solimicrobium</taxon>
    </lineage>
</organism>
<dbReference type="InterPro" id="IPR029069">
    <property type="entry name" value="HotDog_dom_sf"/>
</dbReference>
<name>A0A2S9H3E7_9BURK</name>
<protein>
    <recommendedName>
        <fullName evidence="1">ApeI dehydratase-like domain-containing protein</fullName>
    </recommendedName>
</protein>